<dbReference type="InterPro" id="IPR008949">
    <property type="entry name" value="Isoprenoid_synthase_dom_sf"/>
</dbReference>
<evidence type="ECO:0000256" key="3">
    <source>
        <dbReference type="ARBA" id="ARBA00022842"/>
    </source>
</evidence>
<comment type="caution">
    <text evidence="5">The sequence shown here is derived from an EMBL/GenBank/DDBJ whole genome shotgun (WGS) entry which is preliminary data.</text>
</comment>
<keyword evidence="4" id="KW-0456">Lyase</keyword>
<keyword evidence="6" id="KW-1185">Reference proteome</keyword>
<comment type="similarity">
    <text evidence="2 4">Belongs to the terpene synthase family.</text>
</comment>
<sequence>MGSIQAFPAVISEKESFQTTMVSIQAFPAEVAEEENVQTTMGSIQAFPEEFSEKAHVQTTNMKTLAASLRGQTFSLPKLDTLMPNWPSYIGKHHAQLEAIAEIKYKKLGHTGEKLARLRRVNCPLPAACWWPEASLEAGIIHMYWFMFIFEWDDELEGMHMRDVGGNSSQAEIFRKDTLLFIEHYLGLSSTEGEAPLPPSEGVGTFTELGDLLKAQYNLTQRKRWFDEVIYFFNMVKVEQEYIIADQVPSVEDFWTMRMGSGAVGQANALGELCLEVGLPSHIHEHPDMQVLQIEVIKNISAVNDLMSLKKELRDDCVMSLIPVYFYNGMELQTAIDTTWEFLRGSVERFEEAAKRLLTYVGERSLDYERTVVLINAFRTTQTGNLLWSLETDRYGLAKYKIADGSMVVTL</sequence>
<dbReference type="EC" id="4.2.3.-" evidence="4"/>
<evidence type="ECO:0000256" key="2">
    <source>
        <dbReference type="ARBA" id="ARBA00006333"/>
    </source>
</evidence>
<dbReference type="Gene3D" id="1.10.600.10">
    <property type="entry name" value="Farnesyl Diphosphate Synthase"/>
    <property type="match status" value="1"/>
</dbReference>
<dbReference type="PANTHER" id="PTHR35201">
    <property type="entry name" value="TERPENE SYNTHASE"/>
    <property type="match status" value="1"/>
</dbReference>
<protein>
    <recommendedName>
        <fullName evidence="4">Terpene synthase</fullName>
        <ecNumber evidence="4">4.2.3.-</ecNumber>
    </recommendedName>
</protein>
<organism evidence="5 6">
    <name type="scientific">Oculimacula yallundae</name>
    <dbReference type="NCBI Taxonomy" id="86028"/>
    <lineage>
        <taxon>Eukaryota</taxon>
        <taxon>Fungi</taxon>
        <taxon>Dikarya</taxon>
        <taxon>Ascomycota</taxon>
        <taxon>Pezizomycotina</taxon>
        <taxon>Leotiomycetes</taxon>
        <taxon>Helotiales</taxon>
        <taxon>Ploettnerulaceae</taxon>
        <taxon>Oculimacula</taxon>
    </lineage>
</organism>
<dbReference type="SFLD" id="SFLDG01020">
    <property type="entry name" value="Terpene_Cyclase_Like_2"/>
    <property type="match status" value="1"/>
</dbReference>
<dbReference type="Pfam" id="PF19086">
    <property type="entry name" value="Terpene_syn_C_2"/>
    <property type="match status" value="1"/>
</dbReference>
<proteinExistence type="inferred from homology"/>
<dbReference type="EMBL" id="JAZHXI010000006">
    <property type="protein sequence ID" value="KAL2070978.1"/>
    <property type="molecule type" value="Genomic_DNA"/>
</dbReference>
<accession>A0ABR4CM18</accession>
<dbReference type="PANTHER" id="PTHR35201:SF4">
    <property type="entry name" value="BETA-PINACENE SYNTHASE-RELATED"/>
    <property type="match status" value="1"/>
</dbReference>
<comment type="cofactor">
    <cofactor evidence="1 4">
        <name>Mg(2+)</name>
        <dbReference type="ChEBI" id="CHEBI:18420"/>
    </cofactor>
</comment>
<keyword evidence="4" id="KW-0479">Metal-binding</keyword>
<evidence type="ECO:0000256" key="1">
    <source>
        <dbReference type="ARBA" id="ARBA00001946"/>
    </source>
</evidence>
<keyword evidence="3 4" id="KW-0460">Magnesium</keyword>
<reference evidence="5 6" key="1">
    <citation type="journal article" date="2024" name="Commun. Biol.">
        <title>Comparative genomic analysis of thermophilic fungi reveals convergent evolutionary adaptations and gene losses.</title>
        <authorList>
            <person name="Steindorff A.S."/>
            <person name="Aguilar-Pontes M.V."/>
            <person name="Robinson A.J."/>
            <person name="Andreopoulos B."/>
            <person name="LaButti K."/>
            <person name="Kuo A."/>
            <person name="Mondo S."/>
            <person name="Riley R."/>
            <person name="Otillar R."/>
            <person name="Haridas S."/>
            <person name="Lipzen A."/>
            <person name="Grimwood J."/>
            <person name="Schmutz J."/>
            <person name="Clum A."/>
            <person name="Reid I.D."/>
            <person name="Moisan M.C."/>
            <person name="Butler G."/>
            <person name="Nguyen T.T.M."/>
            <person name="Dewar K."/>
            <person name="Conant G."/>
            <person name="Drula E."/>
            <person name="Henrissat B."/>
            <person name="Hansel C."/>
            <person name="Singer S."/>
            <person name="Hutchinson M.I."/>
            <person name="de Vries R.P."/>
            <person name="Natvig D.O."/>
            <person name="Powell A.J."/>
            <person name="Tsang A."/>
            <person name="Grigoriev I.V."/>
        </authorList>
    </citation>
    <scope>NUCLEOTIDE SEQUENCE [LARGE SCALE GENOMIC DNA]</scope>
    <source>
        <strain evidence="5 6">CBS 494.80</strain>
    </source>
</reference>
<name>A0ABR4CM18_9HELO</name>
<dbReference type="InterPro" id="IPR034686">
    <property type="entry name" value="Terpene_cyclase-like_2"/>
</dbReference>
<evidence type="ECO:0000256" key="4">
    <source>
        <dbReference type="RuleBase" id="RU366034"/>
    </source>
</evidence>
<dbReference type="SFLD" id="SFLDS00005">
    <property type="entry name" value="Isoprenoid_Synthase_Type_I"/>
    <property type="match status" value="1"/>
</dbReference>
<gene>
    <name evidence="5" type="ORF">VTL71DRAFT_14004</name>
</gene>
<evidence type="ECO:0000313" key="6">
    <source>
        <dbReference type="Proteomes" id="UP001595075"/>
    </source>
</evidence>
<dbReference type="SUPFAM" id="SSF48576">
    <property type="entry name" value="Terpenoid synthases"/>
    <property type="match status" value="1"/>
</dbReference>
<evidence type="ECO:0000313" key="5">
    <source>
        <dbReference type="EMBL" id="KAL2070978.1"/>
    </source>
</evidence>
<dbReference type="Proteomes" id="UP001595075">
    <property type="component" value="Unassembled WGS sequence"/>
</dbReference>